<dbReference type="Pfam" id="PF00534">
    <property type="entry name" value="Glycos_transf_1"/>
    <property type="match status" value="1"/>
</dbReference>
<dbReference type="PANTHER" id="PTHR45947">
    <property type="entry name" value="SULFOQUINOVOSYL TRANSFERASE SQD2"/>
    <property type="match status" value="1"/>
</dbReference>
<feature type="domain" description="Glycosyltransferase subfamily 4-like N-terminal" evidence="2">
    <location>
        <begin position="19"/>
        <end position="204"/>
    </location>
</feature>
<accession>A0A0F5J9I3</accession>
<dbReference type="HOGENOM" id="CLU_009583_11_2_10"/>
<sequence length="403" mass="46448">MKILFLTDNFPPEVNAPATRTYEHCREWIRQGAEVTVITCTPNFPQGKVYKGYTNKPYQQEMMDGIHVIRVWSYITANEGFIKRTLDYISFSVTSFLAGLFQQADIIIATSPQFFTALSGRTLSFWKRKPWIMEVRDLWPESIKTVGAMKDNPIIRYFEWEEKKCYRLADKIVVVTDSFKKRLEEKNVIPNKIEVIKNGVDLTRFSPTAKDEKLLEELNLKGKKIIGYIGTHGMAHKLDFILQCAANMEGKNNYHFLFIGAGAEKKNLLKLKEQLKIMNVTMLDPVSKQEVKRYISILDIALINLRKSELFTTVIPSKIFENAGMEIPILMGVNGEARQIVESYQAGLCFEPESEEDFSRKLHLLLSDPVLYEQCKAGCRKLAHDFDRKQLAKRMLNIIKEVI</sequence>
<name>A0A0F5J9I3_9BACT</name>
<gene>
    <name evidence="3" type="ORF">HMPREF1536_03451</name>
</gene>
<dbReference type="STRING" id="1203610.HMPREF1536_03451"/>
<dbReference type="Pfam" id="PF13439">
    <property type="entry name" value="Glyco_transf_4"/>
    <property type="match status" value="1"/>
</dbReference>
<comment type="caution">
    <text evidence="3">The sequence shown here is derived from an EMBL/GenBank/DDBJ whole genome shotgun (WGS) entry which is preliminary data.</text>
</comment>
<organism evidence="3 4">
    <name type="scientific">Parabacteroides gordonii MS-1 = DSM 23371</name>
    <dbReference type="NCBI Taxonomy" id="1203610"/>
    <lineage>
        <taxon>Bacteria</taxon>
        <taxon>Pseudomonadati</taxon>
        <taxon>Bacteroidota</taxon>
        <taxon>Bacteroidia</taxon>
        <taxon>Bacteroidales</taxon>
        <taxon>Tannerellaceae</taxon>
        <taxon>Parabacteroides</taxon>
    </lineage>
</organism>
<dbReference type="GO" id="GO:0016758">
    <property type="term" value="F:hexosyltransferase activity"/>
    <property type="evidence" value="ECO:0007669"/>
    <property type="project" value="TreeGrafter"/>
</dbReference>
<dbReference type="InterPro" id="IPR001296">
    <property type="entry name" value="Glyco_trans_1"/>
</dbReference>
<keyword evidence="4" id="KW-1185">Reference proteome</keyword>
<dbReference type="CDD" id="cd03794">
    <property type="entry name" value="GT4_WbuB-like"/>
    <property type="match status" value="1"/>
</dbReference>
<dbReference type="Proteomes" id="UP000033035">
    <property type="component" value="Unassembled WGS sequence"/>
</dbReference>
<dbReference type="InterPro" id="IPR028098">
    <property type="entry name" value="Glyco_trans_4-like_N"/>
</dbReference>
<dbReference type="Gene3D" id="3.40.50.2000">
    <property type="entry name" value="Glycogen Phosphorylase B"/>
    <property type="match status" value="2"/>
</dbReference>
<evidence type="ECO:0000313" key="4">
    <source>
        <dbReference type="Proteomes" id="UP000033035"/>
    </source>
</evidence>
<protein>
    <recommendedName>
        <fullName evidence="5">Glycosyltransferase subfamily 4-like N-terminal domain-containing protein</fullName>
    </recommendedName>
</protein>
<evidence type="ECO:0008006" key="5">
    <source>
        <dbReference type="Google" id="ProtNLM"/>
    </source>
</evidence>
<dbReference type="InterPro" id="IPR050194">
    <property type="entry name" value="Glycosyltransferase_grp1"/>
</dbReference>
<dbReference type="SUPFAM" id="SSF53756">
    <property type="entry name" value="UDP-Glycosyltransferase/glycogen phosphorylase"/>
    <property type="match status" value="1"/>
</dbReference>
<evidence type="ECO:0000259" key="1">
    <source>
        <dbReference type="Pfam" id="PF00534"/>
    </source>
</evidence>
<dbReference type="AlphaFoldDB" id="A0A0F5J9I3"/>
<reference evidence="3 4" key="1">
    <citation type="submission" date="2013-04" db="EMBL/GenBank/DDBJ databases">
        <title>The Genome Sequence of Parabacteroides gordonii DSM 23371.</title>
        <authorList>
            <consortium name="The Broad Institute Genomics Platform"/>
            <person name="Earl A."/>
            <person name="Ward D."/>
            <person name="Feldgarden M."/>
            <person name="Gevers D."/>
            <person name="Martens E."/>
            <person name="Sakamoto M."/>
            <person name="Benno Y."/>
            <person name="Suzuki N."/>
            <person name="Matsunaga N."/>
            <person name="Koshihara K."/>
            <person name="Seki M."/>
            <person name="Komiya H."/>
            <person name="Walker B."/>
            <person name="Young S."/>
            <person name="Zeng Q."/>
            <person name="Gargeya S."/>
            <person name="Fitzgerald M."/>
            <person name="Haas B."/>
            <person name="Abouelleil A."/>
            <person name="Allen A.W."/>
            <person name="Alvarado L."/>
            <person name="Arachchi H.M."/>
            <person name="Berlin A.M."/>
            <person name="Chapman S.B."/>
            <person name="Gainer-Dewar J."/>
            <person name="Goldberg J."/>
            <person name="Griggs A."/>
            <person name="Gujja S."/>
            <person name="Hansen M."/>
            <person name="Howarth C."/>
            <person name="Imamovic A."/>
            <person name="Ireland A."/>
            <person name="Larimer J."/>
            <person name="McCowan C."/>
            <person name="Murphy C."/>
            <person name="Pearson M."/>
            <person name="Poon T.W."/>
            <person name="Priest M."/>
            <person name="Roberts A."/>
            <person name="Saif S."/>
            <person name="Shea T."/>
            <person name="Sisk P."/>
            <person name="Sykes S."/>
            <person name="Wortman J."/>
            <person name="Nusbaum C."/>
            <person name="Birren B."/>
        </authorList>
    </citation>
    <scope>NUCLEOTIDE SEQUENCE [LARGE SCALE GENOMIC DNA]</scope>
    <source>
        <strain evidence="3 4">MS-1</strain>
    </source>
</reference>
<dbReference type="PATRIC" id="fig|1203610.3.peg.3518"/>
<dbReference type="RefSeq" id="WP_028727564.1">
    <property type="nucleotide sequence ID" value="NZ_AUAE01000017.1"/>
</dbReference>
<dbReference type="PANTHER" id="PTHR45947:SF3">
    <property type="entry name" value="SULFOQUINOVOSYL TRANSFERASE SQD2"/>
    <property type="match status" value="1"/>
</dbReference>
<evidence type="ECO:0000259" key="2">
    <source>
        <dbReference type="Pfam" id="PF13439"/>
    </source>
</evidence>
<proteinExistence type="predicted"/>
<feature type="domain" description="Glycosyl transferase family 1" evidence="1">
    <location>
        <begin position="216"/>
        <end position="378"/>
    </location>
</feature>
<evidence type="ECO:0000313" key="3">
    <source>
        <dbReference type="EMBL" id="KKB54531.1"/>
    </source>
</evidence>
<dbReference type="EMBL" id="AQHW01000016">
    <property type="protein sequence ID" value="KKB54531.1"/>
    <property type="molecule type" value="Genomic_DNA"/>
</dbReference>